<dbReference type="AlphaFoldDB" id="A0A059KJT0"/>
<dbReference type="Proteomes" id="UP000026714">
    <property type="component" value="Unassembled WGS sequence"/>
</dbReference>
<sequence length="253" mass="27830">MSQPSQNDLTDAEIGELDDLLAQIPAPLEALDVVMLDGYLCGVLAQPVAVDIAEWLPPACDWNLGDEEQGGGAVLTPDTPGWHGARHERLLALVQRRFDALNRQMVEDGWFDPVVMQPLGEDDEPLTGRAQIEGALGPWIIGFEHALNHFPGLEDLPHPDIPDLLACLRRHLPDQSEDEQAYTKALDQEHPLKSLDAAIEDLVGNVVELADIGRAERLKVTQVRRNAPKVGRNDPCPCGSGRKYKQCHGRDQS</sequence>
<keyword evidence="2" id="KW-1185">Reference proteome</keyword>
<reference evidence="1 2" key="1">
    <citation type="journal article" date="2014" name="FEMS Microbiol. Ecol.">
        <title>Sphaerotilus natans encrusted with nanoball-shaped Fe(III) oxide minerals formed by nitrate-reducing mixotrophic Fe(II) oxidation.</title>
        <authorList>
            <person name="Park S."/>
            <person name="Kim D.H."/>
            <person name="Lee J.H."/>
            <person name="Hur H.G."/>
        </authorList>
    </citation>
    <scope>NUCLEOTIDE SEQUENCE [LARGE SCALE GENOMIC DNA]</scope>
    <source>
        <strain evidence="1 2">DSM 6575</strain>
    </source>
</reference>
<comment type="caution">
    <text evidence="1">The sequence shown here is derived from an EMBL/GenBank/DDBJ whole genome shotgun (WGS) entry which is preliminary data.</text>
</comment>
<dbReference type="RefSeq" id="WP_037482820.1">
    <property type="nucleotide sequence ID" value="NZ_AZRA01000068.1"/>
</dbReference>
<dbReference type="InterPro" id="IPR036255">
    <property type="entry name" value="YgfB-like_sf"/>
</dbReference>
<dbReference type="InterPro" id="IPR011978">
    <property type="entry name" value="YgfB-like"/>
</dbReference>
<organism evidence="1 2">
    <name type="scientific">Sphaerotilus natans subsp. natans DSM 6575</name>
    <dbReference type="NCBI Taxonomy" id="1286631"/>
    <lineage>
        <taxon>Bacteria</taxon>
        <taxon>Pseudomonadati</taxon>
        <taxon>Pseudomonadota</taxon>
        <taxon>Betaproteobacteria</taxon>
        <taxon>Burkholderiales</taxon>
        <taxon>Sphaerotilaceae</taxon>
        <taxon>Sphaerotilus</taxon>
    </lineage>
</organism>
<dbReference type="SUPFAM" id="SSF103642">
    <property type="entry name" value="Sec-C motif"/>
    <property type="match status" value="1"/>
</dbReference>
<name>A0A059KJT0_9BURK</name>
<dbReference type="PANTHER" id="PTHR33747:SF1">
    <property type="entry name" value="ADENYLATE CYCLASE-ASSOCIATED CAP C-TERMINAL DOMAIN-CONTAINING PROTEIN"/>
    <property type="match status" value="1"/>
</dbReference>
<dbReference type="STRING" id="34103.SAMN05421778_12468"/>
<proteinExistence type="predicted"/>
<dbReference type="PATRIC" id="fig|1286631.3.peg.2600"/>
<dbReference type="eggNOG" id="COG3012">
    <property type="taxonomic scope" value="Bacteria"/>
</dbReference>
<evidence type="ECO:0000313" key="2">
    <source>
        <dbReference type="Proteomes" id="UP000026714"/>
    </source>
</evidence>
<dbReference type="InterPro" id="IPR004027">
    <property type="entry name" value="SEC_C_motif"/>
</dbReference>
<dbReference type="SUPFAM" id="SSF101327">
    <property type="entry name" value="YgfB-like"/>
    <property type="match status" value="1"/>
</dbReference>
<dbReference type="PANTHER" id="PTHR33747">
    <property type="entry name" value="UPF0225 PROTEIN SCO1677"/>
    <property type="match status" value="1"/>
</dbReference>
<gene>
    <name evidence="1" type="ORF">X805_26520</name>
</gene>
<dbReference type="Pfam" id="PF02810">
    <property type="entry name" value="SEC-C"/>
    <property type="match status" value="1"/>
</dbReference>
<dbReference type="eggNOG" id="COG3318">
    <property type="taxonomic scope" value="Bacteria"/>
</dbReference>
<accession>A0A059KJT0</accession>
<protein>
    <submittedName>
        <fullName evidence="1">YecA family protein</fullName>
    </submittedName>
</protein>
<dbReference type="Pfam" id="PF03695">
    <property type="entry name" value="UPF0149"/>
    <property type="match status" value="1"/>
</dbReference>
<evidence type="ECO:0000313" key="1">
    <source>
        <dbReference type="EMBL" id="KDB51722.1"/>
    </source>
</evidence>
<dbReference type="Gene3D" id="3.10.450.50">
    <property type="match status" value="1"/>
</dbReference>
<dbReference type="EMBL" id="AZRA01000068">
    <property type="protein sequence ID" value="KDB51722.1"/>
    <property type="molecule type" value="Genomic_DNA"/>
</dbReference>